<dbReference type="AlphaFoldDB" id="A0A6A6XYH7"/>
<reference evidence="2 4" key="1">
    <citation type="journal article" date="2020" name="Stud. Mycol.">
        <title>101 Dothideomycetes genomes: a test case for predicting lifestyles and emergence of pathogens.</title>
        <authorList>
            <person name="Haridas S."/>
            <person name="Albert R."/>
            <person name="Binder M."/>
            <person name="Bloem J."/>
            <person name="Labutti K."/>
            <person name="Salamov A."/>
            <person name="Andreopoulos B."/>
            <person name="Baker S."/>
            <person name="Barry K."/>
            <person name="Bills G."/>
            <person name="Bluhm B."/>
            <person name="Cannon C."/>
            <person name="Castanera R."/>
            <person name="Culley D."/>
            <person name="Daum C."/>
            <person name="Ezra D."/>
            <person name="Gonzalez J."/>
            <person name="Henrissat B."/>
            <person name="Kuo A."/>
            <person name="Liang C."/>
            <person name="Lipzen A."/>
            <person name="Lutzoni F."/>
            <person name="Magnuson J."/>
            <person name="Mondo S."/>
            <person name="Nolan M."/>
            <person name="Ohm R."/>
            <person name="Pangilinan J."/>
            <person name="Park H.-J."/>
            <person name="Ramirez L."/>
            <person name="Alfaro M."/>
            <person name="Sun H."/>
            <person name="Tritt A."/>
            <person name="Yoshinaga Y."/>
            <person name="Zwiers L.-H."/>
            <person name="Turgeon B."/>
            <person name="Goodwin S."/>
            <person name="Spatafora J."/>
            <person name="Crous P."/>
            <person name="Grigoriev I."/>
        </authorList>
    </citation>
    <scope>NUCLEOTIDE SEQUENCE</scope>
    <source>
        <strain evidence="2 4">CBS 304.34</strain>
    </source>
</reference>
<keyword evidence="1" id="KW-0812">Transmembrane</keyword>
<evidence type="ECO:0000256" key="1">
    <source>
        <dbReference type="SAM" id="Phobius"/>
    </source>
</evidence>
<keyword evidence="1" id="KW-1133">Transmembrane helix</keyword>
<evidence type="ECO:0000313" key="4">
    <source>
        <dbReference type="RefSeq" id="XP_033568565.1"/>
    </source>
</evidence>
<reference evidence="4" key="2">
    <citation type="submission" date="2020-04" db="EMBL/GenBank/DDBJ databases">
        <authorList>
            <consortium name="NCBI Genome Project"/>
        </authorList>
    </citation>
    <scope>NUCLEOTIDE SEQUENCE</scope>
    <source>
        <strain evidence="4">CBS 304.34</strain>
    </source>
</reference>
<name>A0A6A6XYH7_9PEZI</name>
<keyword evidence="3" id="KW-1185">Reference proteome</keyword>
<dbReference type="Proteomes" id="UP000504636">
    <property type="component" value="Unplaced"/>
</dbReference>
<dbReference type="RefSeq" id="XP_033568565.1">
    <property type="nucleotide sequence ID" value="XM_033726362.1"/>
</dbReference>
<sequence length="85" mass="9809">MALQHARELLVTLLLCVIVCIFWRKFWNCRKVRDYRKGANYLRNVLYKALFETLVTPAPTALEFCPAIKPTPTDLTPTSTSVHDK</sequence>
<dbReference type="EMBL" id="MU003729">
    <property type="protein sequence ID" value="KAF2801601.1"/>
    <property type="molecule type" value="Genomic_DNA"/>
</dbReference>
<keyword evidence="1" id="KW-0472">Membrane</keyword>
<dbReference type="GeneID" id="54467255"/>
<gene>
    <name evidence="2 4" type="ORF">BDZ99DRAFT_528328</name>
</gene>
<reference evidence="4" key="3">
    <citation type="submission" date="2025-04" db="UniProtKB">
        <authorList>
            <consortium name="RefSeq"/>
        </authorList>
    </citation>
    <scope>IDENTIFICATION</scope>
    <source>
        <strain evidence="4">CBS 304.34</strain>
    </source>
</reference>
<accession>A0A6A6XYH7</accession>
<evidence type="ECO:0000313" key="3">
    <source>
        <dbReference type="Proteomes" id="UP000504636"/>
    </source>
</evidence>
<protein>
    <submittedName>
        <fullName evidence="2 4">Uncharacterized protein</fullName>
    </submittedName>
</protein>
<feature type="transmembrane region" description="Helical" evidence="1">
    <location>
        <begin position="6"/>
        <end position="27"/>
    </location>
</feature>
<organism evidence="2">
    <name type="scientific">Mytilinidion resinicola</name>
    <dbReference type="NCBI Taxonomy" id="574789"/>
    <lineage>
        <taxon>Eukaryota</taxon>
        <taxon>Fungi</taxon>
        <taxon>Dikarya</taxon>
        <taxon>Ascomycota</taxon>
        <taxon>Pezizomycotina</taxon>
        <taxon>Dothideomycetes</taxon>
        <taxon>Pleosporomycetidae</taxon>
        <taxon>Mytilinidiales</taxon>
        <taxon>Mytilinidiaceae</taxon>
        <taxon>Mytilinidion</taxon>
    </lineage>
</organism>
<evidence type="ECO:0000313" key="2">
    <source>
        <dbReference type="EMBL" id="KAF2801601.1"/>
    </source>
</evidence>
<proteinExistence type="predicted"/>